<dbReference type="InterPro" id="IPR044282">
    <property type="entry name" value="ABAP1/ARIA"/>
</dbReference>
<organism evidence="3 4">
    <name type="scientific">Punica granatum</name>
    <name type="common">Pomegranate</name>
    <dbReference type="NCBI Taxonomy" id="22663"/>
    <lineage>
        <taxon>Eukaryota</taxon>
        <taxon>Viridiplantae</taxon>
        <taxon>Streptophyta</taxon>
        <taxon>Embryophyta</taxon>
        <taxon>Tracheophyta</taxon>
        <taxon>Spermatophyta</taxon>
        <taxon>Magnoliopsida</taxon>
        <taxon>eudicotyledons</taxon>
        <taxon>Gunneridae</taxon>
        <taxon>Pentapetalae</taxon>
        <taxon>rosids</taxon>
        <taxon>malvids</taxon>
        <taxon>Myrtales</taxon>
        <taxon>Lythraceae</taxon>
        <taxon>Punica</taxon>
    </lineage>
</organism>
<reference evidence="4" key="2">
    <citation type="submission" date="2025-08" db="UniProtKB">
        <authorList>
            <consortium name="RefSeq"/>
        </authorList>
    </citation>
    <scope>IDENTIFICATION</scope>
    <source>
        <tissue evidence="4">Leaf</tissue>
    </source>
</reference>
<accession>A0A6P8CML0</accession>
<dbReference type="PANTHER" id="PTHR46710:SF1">
    <property type="entry name" value="ARM REPEAT PROTEIN INTERACTING WITH ABF2"/>
    <property type="match status" value="1"/>
</dbReference>
<reference evidence="3" key="1">
    <citation type="journal article" date="2020" name="Plant Biotechnol. J.">
        <title>The pomegranate (Punica granatum L.) draft genome dissects genetic divergence between soft- and hard-seeded cultivars.</title>
        <authorList>
            <person name="Luo X."/>
            <person name="Li H."/>
            <person name="Wu Z."/>
            <person name="Yao W."/>
            <person name="Zhao P."/>
            <person name="Cao D."/>
            <person name="Yu H."/>
            <person name="Li K."/>
            <person name="Poudel K."/>
            <person name="Zhao D."/>
            <person name="Zhang F."/>
            <person name="Xia X."/>
            <person name="Chen L."/>
            <person name="Wang Q."/>
            <person name="Jing D."/>
            <person name="Cao S."/>
        </authorList>
    </citation>
    <scope>NUCLEOTIDE SEQUENCE [LARGE SCALE GENOMIC DNA]</scope>
    <source>
        <strain evidence="3">cv. Tunisia</strain>
    </source>
</reference>
<dbReference type="UniPathway" id="UPA00143"/>
<dbReference type="AlphaFoldDB" id="A0A6P8CML0"/>
<sequence>MSMKGLNFLIKMLCSSVEDQQVTGARALTALANRATYLIPDESAASSSTSKVILGEQYVNNPVMSDVTFLIEGKRLYAHRMCSLSSDAFRAMFDRNYRVPLCGIGGYHNHHGI</sequence>
<dbReference type="SUPFAM" id="SSF54695">
    <property type="entry name" value="POZ domain"/>
    <property type="match status" value="1"/>
</dbReference>
<dbReference type="Gene3D" id="3.30.710.10">
    <property type="entry name" value="Potassium Channel Kv1.1, Chain A"/>
    <property type="match status" value="1"/>
</dbReference>
<keyword evidence="3" id="KW-1185">Reference proteome</keyword>
<protein>
    <submittedName>
        <fullName evidence="4">ARM REPEAT PROTEIN INTERACTING WITH ABF2-like</fullName>
    </submittedName>
</protein>
<dbReference type="OrthoDB" id="6359816at2759"/>
<dbReference type="GeneID" id="116197577"/>
<comment type="pathway">
    <text evidence="1">Protein modification; protein ubiquitination.</text>
</comment>
<dbReference type="InterPro" id="IPR000210">
    <property type="entry name" value="BTB/POZ_dom"/>
</dbReference>
<evidence type="ECO:0000313" key="4">
    <source>
        <dbReference type="RefSeq" id="XP_031383614.1"/>
    </source>
</evidence>
<dbReference type="InterPro" id="IPR011333">
    <property type="entry name" value="SKP1/BTB/POZ_sf"/>
</dbReference>
<evidence type="ECO:0000256" key="1">
    <source>
        <dbReference type="ARBA" id="ARBA00004906"/>
    </source>
</evidence>
<proteinExistence type="predicted"/>
<dbReference type="GO" id="GO:0016567">
    <property type="term" value="P:protein ubiquitination"/>
    <property type="evidence" value="ECO:0007669"/>
    <property type="project" value="UniProtKB-UniPathway"/>
</dbReference>
<evidence type="ECO:0000313" key="3">
    <source>
        <dbReference type="Proteomes" id="UP000515151"/>
    </source>
</evidence>
<name>A0A6P8CML0_PUNGR</name>
<gene>
    <name evidence="4" type="primary">LOC116197577</name>
</gene>
<dbReference type="Proteomes" id="UP000515151">
    <property type="component" value="Chromosome 2"/>
</dbReference>
<feature type="domain" description="BTB" evidence="2">
    <location>
        <begin position="60"/>
        <end position="96"/>
    </location>
</feature>
<dbReference type="Pfam" id="PF00651">
    <property type="entry name" value="BTB"/>
    <property type="match status" value="1"/>
</dbReference>
<evidence type="ECO:0000259" key="2">
    <source>
        <dbReference type="Pfam" id="PF00651"/>
    </source>
</evidence>
<dbReference type="PANTHER" id="PTHR46710">
    <property type="entry name" value="ARM REPEAT PROTEIN INTERACTING WITH ABF2"/>
    <property type="match status" value="1"/>
</dbReference>
<dbReference type="RefSeq" id="XP_031383614.1">
    <property type="nucleotide sequence ID" value="XM_031527754.1"/>
</dbReference>